<feature type="transmembrane region" description="Helical" evidence="2">
    <location>
        <begin position="92"/>
        <end position="114"/>
    </location>
</feature>
<evidence type="ECO:0000256" key="2">
    <source>
        <dbReference type="SAM" id="Phobius"/>
    </source>
</evidence>
<proteinExistence type="predicted"/>
<keyword evidence="2" id="KW-1133">Transmembrane helix</keyword>
<dbReference type="GeneID" id="75276770"/>
<protein>
    <recommendedName>
        <fullName evidence="5">Glycine zipper family protein</fullName>
    </recommendedName>
</protein>
<keyword evidence="2" id="KW-0472">Membrane</keyword>
<dbReference type="EMBL" id="JAPZVI010000003">
    <property type="protein sequence ID" value="MCZ8401053.1"/>
    <property type="molecule type" value="Genomic_DNA"/>
</dbReference>
<dbReference type="AlphaFoldDB" id="A0A0D6HJX3"/>
<evidence type="ECO:0008006" key="5">
    <source>
        <dbReference type="Google" id="ProtNLM"/>
    </source>
</evidence>
<organism evidence="3 4">
    <name type="scientific">Alcaligenes xylosoxydans xylosoxydans</name>
    <name type="common">Achromobacter xylosoxidans</name>
    <dbReference type="NCBI Taxonomy" id="85698"/>
    <lineage>
        <taxon>Bacteria</taxon>
        <taxon>Pseudomonadati</taxon>
        <taxon>Pseudomonadota</taxon>
        <taxon>Betaproteobacteria</taxon>
        <taxon>Burkholderiales</taxon>
        <taxon>Alcaligenaceae</taxon>
        <taxon>Achromobacter</taxon>
    </lineage>
</organism>
<reference evidence="3" key="1">
    <citation type="submission" date="2022-12" db="EMBL/GenBank/DDBJ databases">
        <authorList>
            <person name="Voronina O.L."/>
            <person name="Kunda M.S."/>
            <person name="Ryzhova N."/>
            <person name="Aksenova E.I."/>
        </authorList>
    </citation>
    <scope>NUCLEOTIDE SEQUENCE</scope>
    <source>
        <strain evidence="3">SCCH136:Ach223948</strain>
    </source>
</reference>
<sequence length="197" mass="20738">MSLIVAARFQTFDEATEAAQRLRLEGFSEDELHTFYINTAGEHARFPLGGDRVADPDARGAHLGALAGAAVLGLLLALAGGLVALWSGAATLVVIVAAGAGAYIGALAGALRVAGKNRRRPARTAPEPAEAHPALRQAGVMLALPVSPEREALARRVLREAGGHDIERAQGRWQDGKWQDFDPLKPPRHVEAPSVAP</sequence>
<dbReference type="eggNOG" id="ENOG5031C5Z">
    <property type="taxonomic scope" value="Bacteria"/>
</dbReference>
<feature type="region of interest" description="Disordered" evidence="1">
    <location>
        <begin position="165"/>
        <end position="197"/>
    </location>
</feature>
<evidence type="ECO:0000313" key="3">
    <source>
        <dbReference type="EMBL" id="MCZ8401053.1"/>
    </source>
</evidence>
<dbReference type="Proteomes" id="UP001141992">
    <property type="component" value="Unassembled WGS sequence"/>
</dbReference>
<name>A0A0D6HJX3_ALCXX</name>
<accession>A0A0D6HJX3</accession>
<dbReference type="RefSeq" id="WP_024068795.1">
    <property type="nucleotide sequence ID" value="NZ_CAJFDJ010000001.1"/>
</dbReference>
<evidence type="ECO:0000313" key="4">
    <source>
        <dbReference type="Proteomes" id="UP001141992"/>
    </source>
</evidence>
<dbReference type="KEGG" id="axx:ERS451415_02788"/>
<keyword evidence="2" id="KW-0812">Transmembrane</keyword>
<comment type="caution">
    <text evidence="3">The sequence shown here is derived from an EMBL/GenBank/DDBJ whole genome shotgun (WGS) entry which is preliminary data.</text>
</comment>
<feature type="compositionally biased region" description="Basic and acidic residues" evidence="1">
    <location>
        <begin position="165"/>
        <end position="191"/>
    </location>
</feature>
<feature type="transmembrane region" description="Helical" evidence="2">
    <location>
        <begin position="63"/>
        <end position="86"/>
    </location>
</feature>
<evidence type="ECO:0000256" key="1">
    <source>
        <dbReference type="SAM" id="MobiDB-lite"/>
    </source>
</evidence>
<gene>
    <name evidence="3" type="ORF">O9570_06335</name>
</gene>